<dbReference type="GO" id="GO:0006421">
    <property type="term" value="P:asparaginyl-tRNA aminoacylation"/>
    <property type="evidence" value="ECO:0007669"/>
    <property type="project" value="InterPro"/>
</dbReference>
<dbReference type="SUPFAM" id="SSF50249">
    <property type="entry name" value="Nucleic acid-binding proteins"/>
    <property type="match status" value="1"/>
</dbReference>
<dbReference type="PRINTS" id="PR01042">
    <property type="entry name" value="TRNASYNTHASP"/>
</dbReference>
<dbReference type="PROSITE" id="PS50862">
    <property type="entry name" value="AA_TRNA_LIGASE_II"/>
    <property type="match status" value="1"/>
</dbReference>
<dbReference type="Pfam" id="PF00152">
    <property type="entry name" value="tRNA-synt_2"/>
    <property type="match status" value="1"/>
</dbReference>
<evidence type="ECO:0000256" key="4">
    <source>
        <dbReference type="ARBA" id="ARBA00022741"/>
    </source>
</evidence>
<dbReference type="AlphaFoldDB" id="A0A381TU90"/>
<evidence type="ECO:0000256" key="6">
    <source>
        <dbReference type="ARBA" id="ARBA00022917"/>
    </source>
</evidence>
<organism evidence="9">
    <name type="scientific">marine metagenome</name>
    <dbReference type="NCBI Taxonomy" id="408172"/>
    <lineage>
        <taxon>unclassified sequences</taxon>
        <taxon>metagenomes</taxon>
        <taxon>ecological metagenomes</taxon>
    </lineage>
</organism>
<dbReference type="Pfam" id="PF01336">
    <property type="entry name" value="tRNA_anti-codon"/>
    <property type="match status" value="1"/>
</dbReference>
<dbReference type="NCBIfam" id="TIGR00457">
    <property type="entry name" value="asnS"/>
    <property type="match status" value="1"/>
</dbReference>
<keyword evidence="5" id="KW-0067">ATP-binding</keyword>
<evidence type="ECO:0000259" key="8">
    <source>
        <dbReference type="PROSITE" id="PS50862"/>
    </source>
</evidence>
<evidence type="ECO:0000256" key="7">
    <source>
        <dbReference type="ARBA" id="ARBA00023146"/>
    </source>
</evidence>
<gene>
    <name evidence="9" type="ORF">METZ01_LOCUS70487</name>
</gene>
<evidence type="ECO:0000256" key="2">
    <source>
        <dbReference type="ARBA" id="ARBA00012816"/>
    </source>
</evidence>
<feature type="domain" description="Aminoacyl-transfer RNA synthetases class-II family profile" evidence="8">
    <location>
        <begin position="155"/>
        <end position="461"/>
    </location>
</feature>
<dbReference type="GO" id="GO:0003676">
    <property type="term" value="F:nucleic acid binding"/>
    <property type="evidence" value="ECO:0007669"/>
    <property type="project" value="InterPro"/>
</dbReference>
<dbReference type="SUPFAM" id="SSF55681">
    <property type="entry name" value="Class II aaRS and biotin synthetases"/>
    <property type="match status" value="1"/>
</dbReference>
<dbReference type="InterPro" id="IPR012340">
    <property type="entry name" value="NA-bd_OB-fold"/>
</dbReference>
<dbReference type="InterPro" id="IPR002312">
    <property type="entry name" value="Asp/Asn-tRNA-synth_IIb"/>
</dbReference>
<dbReference type="Gene3D" id="3.30.930.10">
    <property type="entry name" value="Bira Bifunctional Protein, Domain 2"/>
    <property type="match status" value="1"/>
</dbReference>
<keyword evidence="7" id="KW-0030">Aminoacyl-tRNA synthetase</keyword>
<keyword evidence="3" id="KW-0436">Ligase</keyword>
<keyword evidence="4" id="KW-0547">Nucleotide-binding</keyword>
<evidence type="ECO:0000256" key="5">
    <source>
        <dbReference type="ARBA" id="ARBA00022840"/>
    </source>
</evidence>
<dbReference type="InterPro" id="IPR004364">
    <property type="entry name" value="Aa-tRNA-synt_II"/>
</dbReference>
<sequence>VSIGKLFDRASNRVNMEYPEFPDDAGYTSIRDVLSGKSGKSVKIRGWIYRTRSSGKLAFVVVRDSTGVIQCTVSRDKVAESDFDGASKALIESSVILEGEPVKDDRAPGGWEIRASKFEVFHFAETFPITKDQSDEHLLNNRHLWLRSRNMVSALKIRSTVFKAFRDYWTNLDFTEIQSPSFTTSACEGGSTLFNVSYDDENEKSGQKFYAHLSQSWQLYAEATMFGLENIFTLAPSFRAEKSRTRRHLTEFWHAEVESAWLHNHQMMELEEGMIVYILKEVLSANRAELEFLGRDVSVLENIKAPFDKIKYEDVLDKLNSMGFDLGWGDDFGYKEEKALTQELRSPLYITHFPKEKGFYHRPDPSDPKALFCHDLLAPEGYGEIIGGGERVWSPDELIERIKEEDLEPESYGWYLDIRKFGSVPHSGFGLGIDRTVSWICGSDHIKHVIPFPRTMRRTTP</sequence>
<dbReference type="EMBL" id="UINC01004896">
    <property type="protein sequence ID" value="SVA17633.1"/>
    <property type="molecule type" value="Genomic_DNA"/>
</dbReference>
<protein>
    <recommendedName>
        <fullName evidence="2">asparagine--tRNA ligase</fullName>
        <ecNumber evidence="2">6.1.1.22</ecNumber>
    </recommendedName>
</protein>
<dbReference type="PANTHER" id="PTHR22594:SF34">
    <property type="entry name" value="ASPARAGINE--TRNA LIGASE, MITOCHONDRIAL-RELATED"/>
    <property type="match status" value="1"/>
</dbReference>
<evidence type="ECO:0000313" key="9">
    <source>
        <dbReference type="EMBL" id="SVA17633.1"/>
    </source>
</evidence>
<dbReference type="GO" id="GO:0005524">
    <property type="term" value="F:ATP binding"/>
    <property type="evidence" value="ECO:0007669"/>
    <property type="project" value="UniProtKB-KW"/>
</dbReference>
<evidence type="ECO:0000256" key="1">
    <source>
        <dbReference type="ARBA" id="ARBA00008226"/>
    </source>
</evidence>
<dbReference type="NCBIfam" id="NF003037">
    <property type="entry name" value="PRK03932.1"/>
    <property type="match status" value="1"/>
</dbReference>
<keyword evidence="6" id="KW-0648">Protein biosynthesis</keyword>
<dbReference type="InterPro" id="IPR004522">
    <property type="entry name" value="Asn-tRNA-ligase"/>
</dbReference>
<dbReference type="Gene3D" id="2.40.50.140">
    <property type="entry name" value="Nucleic acid-binding proteins"/>
    <property type="match status" value="1"/>
</dbReference>
<dbReference type="PANTHER" id="PTHR22594">
    <property type="entry name" value="ASPARTYL/LYSYL-TRNA SYNTHETASE"/>
    <property type="match status" value="1"/>
</dbReference>
<comment type="similarity">
    <text evidence="1">Belongs to the class-II aminoacyl-tRNA synthetase family.</text>
</comment>
<dbReference type="InterPro" id="IPR004365">
    <property type="entry name" value="NA-bd_OB_tRNA"/>
</dbReference>
<dbReference type="InterPro" id="IPR006195">
    <property type="entry name" value="aa-tRNA-synth_II"/>
</dbReference>
<dbReference type="InterPro" id="IPR045864">
    <property type="entry name" value="aa-tRNA-synth_II/BPL/LPL"/>
</dbReference>
<name>A0A381TU90_9ZZZZ</name>
<evidence type="ECO:0000256" key="3">
    <source>
        <dbReference type="ARBA" id="ARBA00022598"/>
    </source>
</evidence>
<proteinExistence type="inferred from homology"/>
<dbReference type="EC" id="6.1.1.22" evidence="2"/>
<accession>A0A381TU90</accession>
<feature type="non-terminal residue" evidence="9">
    <location>
        <position position="1"/>
    </location>
</feature>
<reference evidence="9" key="1">
    <citation type="submission" date="2018-05" db="EMBL/GenBank/DDBJ databases">
        <authorList>
            <person name="Lanie J.A."/>
            <person name="Ng W.-L."/>
            <person name="Kazmierczak K.M."/>
            <person name="Andrzejewski T.M."/>
            <person name="Davidsen T.M."/>
            <person name="Wayne K.J."/>
            <person name="Tettelin H."/>
            <person name="Glass J.I."/>
            <person name="Rusch D."/>
            <person name="Podicherti R."/>
            <person name="Tsui H.-C.T."/>
            <person name="Winkler M.E."/>
        </authorList>
    </citation>
    <scope>NUCLEOTIDE SEQUENCE</scope>
</reference>
<dbReference type="GO" id="GO:0004816">
    <property type="term" value="F:asparagine-tRNA ligase activity"/>
    <property type="evidence" value="ECO:0007669"/>
    <property type="project" value="UniProtKB-EC"/>
</dbReference>